<organism evidence="2 3">
    <name type="scientific">Ectobacillus funiculus</name>
    <dbReference type="NCBI Taxonomy" id="137993"/>
    <lineage>
        <taxon>Bacteria</taxon>
        <taxon>Bacillati</taxon>
        <taxon>Bacillota</taxon>
        <taxon>Bacilli</taxon>
        <taxon>Bacillales</taxon>
        <taxon>Bacillaceae</taxon>
        <taxon>Ectobacillus</taxon>
    </lineage>
</organism>
<keyword evidence="1" id="KW-1133">Transmembrane helix</keyword>
<evidence type="ECO:0000256" key="1">
    <source>
        <dbReference type="SAM" id="Phobius"/>
    </source>
</evidence>
<reference evidence="2 3" key="1">
    <citation type="submission" date="2024-09" db="EMBL/GenBank/DDBJ databases">
        <authorList>
            <person name="Sun Q."/>
            <person name="Mori K."/>
        </authorList>
    </citation>
    <scope>NUCLEOTIDE SEQUENCE [LARGE SCALE GENOMIC DNA]</scope>
    <source>
        <strain evidence="2 3">JCM 11201</strain>
    </source>
</reference>
<sequence length="232" mass="26002">MTRDRMNGIIIGILYIAAAVTSVIAVVFYQPILSEQWYMSVANGFQTKILLGVMNDFLLVVTAIGTAVMLFPYLRRWNEHIALGYLCFRFMEAVFIAIGLVSILGLLHLSTHYEADSLTREENLLTIGLMLQAFYRWTSMLGPNLMLGLNTIMYSYLLFRTGLVPKSLALFGMITAALVFIAGLLEMFGAVEPFSMTKGLIALPVGVYEMSLAVWLIVKGFHKQRLEKLKVN</sequence>
<gene>
    <name evidence="2" type="ORF">ACFFMS_08015</name>
</gene>
<evidence type="ECO:0000313" key="2">
    <source>
        <dbReference type="EMBL" id="MFB9758465.1"/>
    </source>
</evidence>
<evidence type="ECO:0000313" key="3">
    <source>
        <dbReference type="Proteomes" id="UP001589609"/>
    </source>
</evidence>
<name>A0ABV5WDM6_9BACI</name>
<protein>
    <submittedName>
        <fullName evidence="2">DUF4386 domain-containing protein</fullName>
    </submittedName>
</protein>
<dbReference type="Pfam" id="PF14329">
    <property type="entry name" value="DUF4386"/>
    <property type="match status" value="1"/>
</dbReference>
<feature type="transmembrane region" description="Helical" evidence="1">
    <location>
        <begin position="7"/>
        <end position="29"/>
    </location>
</feature>
<feature type="transmembrane region" description="Helical" evidence="1">
    <location>
        <begin position="134"/>
        <end position="156"/>
    </location>
</feature>
<feature type="transmembrane region" description="Helical" evidence="1">
    <location>
        <begin position="168"/>
        <end position="188"/>
    </location>
</feature>
<comment type="caution">
    <text evidence="2">The sequence shown here is derived from an EMBL/GenBank/DDBJ whole genome shotgun (WGS) entry which is preliminary data.</text>
</comment>
<feature type="transmembrane region" description="Helical" evidence="1">
    <location>
        <begin position="86"/>
        <end position="109"/>
    </location>
</feature>
<dbReference type="Proteomes" id="UP001589609">
    <property type="component" value="Unassembled WGS sequence"/>
</dbReference>
<keyword evidence="1" id="KW-0472">Membrane</keyword>
<dbReference type="InterPro" id="IPR025495">
    <property type="entry name" value="DUF4386"/>
</dbReference>
<keyword evidence="3" id="KW-1185">Reference proteome</keyword>
<proteinExistence type="predicted"/>
<keyword evidence="1" id="KW-0812">Transmembrane</keyword>
<feature type="transmembrane region" description="Helical" evidence="1">
    <location>
        <begin position="49"/>
        <end position="74"/>
    </location>
</feature>
<accession>A0ABV5WDM6</accession>
<dbReference type="RefSeq" id="WP_379948747.1">
    <property type="nucleotide sequence ID" value="NZ_JBHMAF010000032.1"/>
</dbReference>
<dbReference type="EMBL" id="JBHMAF010000032">
    <property type="protein sequence ID" value="MFB9758465.1"/>
    <property type="molecule type" value="Genomic_DNA"/>
</dbReference>
<feature type="transmembrane region" description="Helical" evidence="1">
    <location>
        <begin position="200"/>
        <end position="218"/>
    </location>
</feature>